<keyword evidence="4" id="KW-0862">Zinc</keyword>
<dbReference type="Pfam" id="PF14464">
    <property type="entry name" value="Prok-JAB"/>
    <property type="match status" value="1"/>
</dbReference>
<keyword evidence="2" id="KW-0479">Metal-binding</keyword>
<evidence type="ECO:0000256" key="4">
    <source>
        <dbReference type="ARBA" id="ARBA00022833"/>
    </source>
</evidence>
<dbReference type="EMBL" id="JBHTLD010000017">
    <property type="protein sequence ID" value="MFD1185263.1"/>
    <property type="molecule type" value="Genomic_DNA"/>
</dbReference>
<keyword evidence="5" id="KW-0482">Metalloprotease</keyword>
<keyword evidence="8" id="KW-1185">Reference proteome</keyword>
<proteinExistence type="predicted"/>
<reference evidence="8" key="1">
    <citation type="journal article" date="2019" name="Int. J. Syst. Evol. Microbiol.">
        <title>The Global Catalogue of Microorganisms (GCM) 10K type strain sequencing project: providing services to taxonomists for standard genome sequencing and annotation.</title>
        <authorList>
            <consortium name="The Broad Institute Genomics Platform"/>
            <consortium name="The Broad Institute Genome Sequencing Center for Infectious Disease"/>
            <person name="Wu L."/>
            <person name="Ma J."/>
        </authorList>
    </citation>
    <scope>NUCLEOTIDE SEQUENCE [LARGE SCALE GENOMIC DNA]</scope>
    <source>
        <strain evidence="8">JCM 31319</strain>
    </source>
</reference>
<name>A0ABW3SKA9_9BACT</name>
<comment type="caution">
    <text evidence="7">The sequence shown here is derived from an EMBL/GenBank/DDBJ whole genome shotgun (WGS) entry which is preliminary data.</text>
</comment>
<sequence length="163" mass="18572">MSYLDIIKVLVPYECAEHTYTFLRAAGKKKVEGVALWAGRKEGNEFVVQYSVIPKQTSYKLEDGLMYSVDGEELYRLNGWLHENKLTFIAQIHSHPGAAYHSETDDAYPIVTKEGSLSIVVPDYATRPMDKADWAIYRLQPGKGWSHLSVEEVEGLLYIEEEQ</sequence>
<evidence type="ECO:0000256" key="1">
    <source>
        <dbReference type="ARBA" id="ARBA00022670"/>
    </source>
</evidence>
<evidence type="ECO:0000256" key="5">
    <source>
        <dbReference type="ARBA" id="ARBA00023049"/>
    </source>
</evidence>
<evidence type="ECO:0000313" key="7">
    <source>
        <dbReference type="EMBL" id="MFD1185263.1"/>
    </source>
</evidence>
<dbReference type="Proteomes" id="UP001597094">
    <property type="component" value="Unassembled WGS sequence"/>
</dbReference>
<dbReference type="SUPFAM" id="SSF102712">
    <property type="entry name" value="JAB1/MPN domain"/>
    <property type="match status" value="1"/>
</dbReference>
<evidence type="ECO:0000256" key="2">
    <source>
        <dbReference type="ARBA" id="ARBA00022723"/>
    </source>
</evidence>
<gene>
    <name evidence="7" type="ORF">ACFQ2O_03520</name>
</gene>
<protein>
    <submittedName>
        <fullName evidence="7">Mov34/MPN/PAD-1 family protein</fullName>
    </submittedName>
</protein>
<keyword evidence="3" id="KW-0378">Hydrolase</keyword>
<dbReference type="InterPro" id="IPR028090">
    <property type="entry name" value="JAB_dom_prok"/>
</dbReference>
<evidence type="ECO:0000256" key="3">
    <source>
        <dbReference type="ARBA" id="ARBA00022801"/>
    </source>
</evidence>
<dbReference type="RefSeq" id="WP_377522996.1">
    <property type="nucleotide sequence ID" value="NZ_JBHTLD010000017.1"/>
</dbReference>
<evidence type="ECO:0000313" key="8">
    <source>
        <dbReference type="Proteomes" id="UP001597094"/>
    </source>
</evidence>
<keyword evidence="1" id="KW-0645">Protease</keyword>
<feature type="domain" description="JAB" evidence="6">
    <location>
        <begin position="29"/>
        <end position="108"/>
    </location>
</feature>
<evidence type="ECO:0000259" key="6">
    <source>
        <dbReference type="Pfam" id="PF14464"/>
    </source>
</evidence>
<organism evidence="7 8">
    <name type="scientific">Pontibacter rugosus</name>
    <dbReference type="NCBI Taxonomy" id="1745966"/>
    <lineage>
        <taxon>Bacteria</taxon>
        <taxon>Pseudomonadati</taxon>
        <taxon>Bacteroidota</taxon>
        <taxon>Cytophagia</taxon>
        <taxon>Cytophagales</taxon>
        <taxon>Hymenobacteraceae</taxon>
        <taxon>Pontibacter</taxon>
    </lineage>
</organism>
<accession>A0ABW3SKA9</accession>
<dbReference type="Gene3D" id="3.40.140.10">
    <property type="entry name" value="Cytidine Deaminase, domain 2"/>
    <property type="match status" value="1"/>
</dbReference>